<keyword evidence="5" id="KW-1185">Reference proteome</keyword>
<name>A0A5S9R425_MYCVN</name>
<evidence type="ECO:0000313" key="5">
    <source>
        <dbReference type="Proteomes" id="UP000430146"/>
    </source>
</evidence>
<sequence length="1823" mass="200185">MFDDPVDIDINDDIETGTLTAETVDALDPIAVDDGPAVAVAPNALEQPTAEPPAVAEEFHSTADFPASTDVLVPSGAKARARANLAAIELVHTLRDAGRPATLPEQRVLAAWSGWGAIPQIFDPRAKDFTAERAQLAGLLTPEQYRRAQASILNAHYTDPAVVSAVWDALGAAGFSGGPVLEPGCGSGTFIGHAPQGTAMVGVEADDITAAIAALLYPSAQVRHEGFETTRVPEASFTAAIGNVPFGRYALTDAQHNFRRLNIHNHFIVKSLALVAPGGYVAVLTSRYTMDSVKTAAREDIAQRADLIGALRLPSQAFSRVAGTEVVTDLLIFRRREDGTEISSDTLDWINTETADLVDPRTGDEDQVPINAYFLNNPHRVLGSTELGHGLHGSAQLAVAGATGLQLADQIRDQLQPMIAAAVARGHGLTARSEDLPASAATVFAPGLRTPSAQVDDPPLYTLRYNAATRSIDYWAGHSWEPNKTPKTLVEETKELIALRDVATALIAAQRDGEPEHDREQLRGHLNTLYDNYVSKRGPVNRFDWVQRNATQSLHDKRIAKLEQTWREQEGTTGRPCDGPVPEELAEQWETEAWQPPEPFKKFRHLEGGMRYDPGWAVVSALEDFDDDTGTATKNPIFTRDVLTATVERVTADTPGEALAMSLDRTRRVDVALISELLGVGDEDTRALLDGLVYPSLDDPDELVPATTALSGNVRSKLAAAIEAVDTNPVYEPYVAALRDVQPEQREAEDIKVRPGAPWIPAPVIAAFAEKTFGANGVKAEHIGGRWTVDVPSYKRNGRLMTDEWGVDRRNFDAVSLLEAVCNSKAVVITTEEGDVDAQATFAAQAKCAKITEEFTRWLWSDDERRDTLVAEYNRRFNSLRAPVYDGSQLRLPGLSDHFTPHSYQRNAVARITNEPSTLLDHVVGAGKTGTMLMAAMELRRLGLVRQPWIVVPNHIIEQVGREAKQWYPAANVLLGSSATTAEGRRRFIAQSAASEWDMVIVPQSAFTAINVSNDVRMAYAEKQLDELRAQLENATVERSQKAIMRAIKAAQARLEKLMAAESKDVGLRFEESGCDYVLIDEAHMYKNKQRVCNIEELSCANAAQRAEDLSLKLDVLRERRHDEARARGIPEHAVVERVATFATGTPIANSLGELWVMQTYLRPDLLQAAGVADLGDWGAAFTATHTTIEVNATGTKLRPVTKVAKYTNLPELLALSNAYTDVVTRDQVPVALPELRTGARQIVSLQPGVEVIDFIGDLGWRADHLDARKPQRDNILKISNDGRNASLDPRMAHLGTPTQSRAAEVAERAIEVQRRLADRQYHDRDTGELLPARGPLQLMFCDRGTPSKDPRQFTIYQAIKDELVARGMPPEAVRFVHEARNSAQLKALFSQCNRGEVSVLIGSTEKMGTGTNVQSRLAALHHVDVPWRPADLEQREGRILRQGNQNEEIDIFNYVTESSYDTVMWQRVQAKALFIEQMRRNEVLDSEIEDLGGGDIGAAAAETKAIATGDPRYLRQVELDDTVRRLTALERAHQSSVRNRDWQVRVLERAIPAKQTDIEQVAPAAQAAQDRGDAPHRLAVGSDTFTDRPEAAAALTAACRRAYMAGKDRGATRYEPIGASINGVEVLGARDLTHDMLLLRLAVPSRTTEIDATELLAAGSQLGLDVSGPKQLGLLRRVENLYTGLPEHHARLQREQERQRDELDDLLANPPAPFEQRSELEAKQAELSALTLELRMAAESPEAKAKAEAATQRMKMRGREPGWSLTLNPTPALVEELGYPNADAVRRAVRIRERVALERHQRDITGRDHGRTRDDDGPGLSQ</sequence>
<feature type="coiled-coil region" evidence="1">
    <location>
        <begin position="1018"/>
        <end position="1061"/>
    </location>
</feature>
<dbReference type="PANTHER" id="PTHR41313">
    <property type="entry name" value="ADENINE-SPECIFIC METHYLTRANSFERASE"/>
    <property type="match status" value="1"/>
</dbReference>
<dbReference type="Proteomes" id="UP000430146">
    <property type="component" value="Unassembled WGS sequence"/>
</dbReference>
<dbReference type="GO" id="GO:0016787">
    <property type="term" value="F:hydrolase activity"/>
    <property type="evidence" value="ECO:0007669"/>
    <property type="project" value="InterPro"/>
</dbReference>
<keyword evidence="1" id="KW-0175">Coiled coil</keyword>
<dbReference type="SUPFAM" id="SSF53335">
    <property type="entry name" value="S-adenosyl-L-methionine-dependent methyltransferases"/>
    <property type="match status" value="1"/>
</dbReference>
<dbReference type="SMART" id="SM00487">
    <property type="entry name" value="DEXDc"/>
    <property type="match status" value="1"/>
</dbReference>
<dbReference type="GO" id="GO:0005524">
    <property type="term" value="F:ATP binding"/>
    <property type="evidence" value="ECO:0007669"/>
    <property type="project" value="InterPro"/>
</dbReference>
<evidence type="ECO:0000313" key="4">
    <source>
        <dbReference type="EMBL" id="CAA0127293.1"/>
    </source>
</evidence>
<evidence type="ECO:0000259" key="3">
    <source>
        <dbReference type="PROSITE" id="PS51194"/>
    </source>
</evidence>
<evidence type="ECO:0000256" key="2">
    <source>
        <dbReference type="SAM" id="MobiDB-lite"/>
    </source>
</evidence>
<dbReference type="Gene3D" id="3.40.50.150">
    <property type="entry name" value="Vaccinia Virus protein VP39"/>
    <property type="match status" value="1"/>
</dbReference>
<dbReference type="InterPro" id="IPR052933">
    <property type="entry name" value="DNA_Protect_Modify"/>
</dbReference>
<dbReference type="RefSeq" id="WP_234897578.1">
    <property type="nucleotide sequence ID" value="NZ_CACSIP010000029.1"/>
</dbReference>
<dbReference type="InterPro" id="IPR006935">
    <property type="entry name" value="Helicase/UvrB_N"/>
</dbReference>
<dbReference type="PANTHER" id="PTHR41313:SF1">
    <property type="entry name" value="DNA METHYLASE ADENINE-SPECIFIC DOMAIN-CONTAINING PROTEIN"/>
    <property type="match status" value="1"/>
</dbReference>
<dbReference type="SUPFAM" id="SSF52540">
    <property type="entry name" value="P-loop containing nucleoside triphosphate hydrolases"/>
    <property type="match status" value="2"/>
</dbReference>
<evidence type="ECO:0000256" key="1">
    <source>
        <dbReference type="SAM" id="Coils"/>
    </source>
</evidence>
<dbReference type="InterPro" id="IPR029063">
    <property type="entry name" value="SAM-dependent_MTases_sf"/>
</dbReference>
<dbReference type="Gene3D" id="3.40.50.300">
    <property type="entry name" value="P-loop containing nucleotide triphosphate hydrolases"/>
    <property type="match status" value="2"/>
</dbReference>
<dbReference type="GO" id="GO:0003677">
    <property type="term" value="F:DNA binding"/>
    <property type="evidence" value="ECO:0007669"/>
    <property type="project" value="InterPro"/>
</dbReference>
<dbReference type="InterPro" id="IPR014001">
    <property type="entry name" value="Helicase_ATP-bd"/>
</dbReference>
<proteinExistence type="predicted"/>
<feature type="domain" description="Helicase C-terminal" evidence="3">
    <location>
        <begin position="1318"/>
        <end position="1493"/>
    </location>
</feature>
<dbReference type="EMBL" id="CACSIP010000029">
    <property type="protein sequence ID" value="CAA0127293.1"/>
    <property type="molecule type" value="Genomic_DNA"/>
</dbReference>
<reference evidence="4 5" key="1">
    <citation type="submission" date="2019-11" db="EMBL/GenBank/DDBJ databases">
        <authorList>
            <person name="Holert J."/>
        </authorList>
    </citation>
    <scope>NUCLEOTIDE SEQUENCE [LARGE SCALE GENOMIC DNA]</scope>
    <source>
        <strain evidence="4">BC8_1</strain>
    </source>
</reference>
<organism evidence="4 5">
    <name type="scientific">Mycolicibacterium vanbaalenii</name>
    <name type="common">Mycobacterium vanbaalenii</name>
    <dbReference type="NCBI Taxonomy" id="110539"/>
    <lineage>
        <taxon>Bacteria</taxon>
        <taxon>Bacillati</taxon>
        <taxon>Actinomycetota</taxon>
        <taxon>Actinomycetes</taxon>
        <taxon>Mycobacteriales</taxon>
        <taxon>Mycobacteriaceae</taxon>
        <taxon>Mycolicibacterium</taxon>
    </lineage>
</organism>
<protein>
    <recommendedName>
        <fullName evidence="3">Helicase C-terminal domain-containing protein</fullName>
    </recommendedName>
</protein>
<gene>
    <name evidence="4" type="ORF">AELLOGFF_05148</name>
</gene>
<dbReference type="Pfam" id="PF04851">
    <property type="entry name" value="ResIII"/>
    <property type="match status" value="1"/>
</dbReference>
<dbReference type="PROSITE" id="PS51194">
    <property type="entry name" value="HELICASE_CTER"/>
    <property type="match status" value="1"/>
</dbReference>
<feature type="region of interest" description="Disordered" evidence="2">
    <location>
        <begin position="1799"/>
        <end position="1823"/>
    </location>
</feature>
<dbReference type="InterPro" id="IPR027417">
    <property type="entry name" value="P-loop_NTPase"/>
</dbReference>
<feature type="coiled-coil region" evidence="1">
    <location>
        <begin position="1690"/>
        <end position="1741"/>
    </location>
</feature>
<dbReference type="PRINTS" id="PR00507">
    <property type="entry name" value="N12N6MTFRASE"/>
</dbReference>
<accession>A0A5S9R425</accession>
<feature type="compositionally biased region" description="Basic and acidic residues" evidence="2">
    <location>
        <begin position="1799"/>
        <end position="1817"/>
    </location>
</feature>
<dbReference type="InterPro" id="IPR001650">
    <property type="entry name" value="Helicase_C-like"/>
</dbReference>